<dbReference type="Proteomes" id="UP000245698">
    <property type="component" value="Unassembled WGS sequence"/>
</dbReference>
<dbReference type="AlphaFoldDB" id="A0A2P9AM34"/>
<gene>
    <name evidence="2" type="ORF">BQ8482_250083</name>
</gene>
<sequence length="120" mass="12724">MFGGARKMDQRHRCDPGVWCRTGGSPQAATEFSTVCRCTLTGSEVGGAWGVGMAIAGSCVWSLVWMQLTKAAVETAIVVEKNDPKALAAQIIGHLGDPGGRRNWGAREPRGSPISIRGKK</sequence>
<name>A0A2P9AM34_9HYPH</name>
<feature type="region of interest" description="Disordered" evidence="1">
    <location>
        <begin position="97"/>
        <end position="120"/>
    </location>
</feature>
<proteinExistence type="predicted"/>
<keyword evidence="3" id="KW-1185">Reference proteome</keyword>
<protein>
    <submittedName>
        <fullName evidence="2">Uncharacterized protein</fullName>
    </submittedName>
</protein>
<organism evidence="2 3">
    <name type="scientific">Mesorhizobium delmotii</name>
    <dbReference type="NCBI Taxonomy" id="1631247"/>
    <lineage>
        <taxon>Bacteria</taxon>
        <taxon>Pseudomonadati</taxon>
        <taxon>Pseudomonadota</taxon>
        <taxon>Alphaproteobacteria</taxon>
        <taxon>Hyphomicrobiales</taxon>
        <taxon>Phyllobacteriaceae</taxon>
        <taxon>Mesorhizobium</taxon>
    </lineage>
</organism>
<evidence type="ECO:0000313" key="2">
    <source>
        <dbReference type="EMBL" id="SJM32198.1"/>
    </source>
</evidence>
<dbReference type="EMBL" id="FUIG01000032">
    <property type="protein sequence ID" value="SJM32198.1"/>
    <property type="molecule type" value="Genomic_DNA"/>
</dbReference>
<evidence type="ECO:0000256" key="1">
    <source>
        <dbReference type="SAM" id="MobiDB-lite"/>
    </source>
</evidence>
<accession>A0A2P9AM34</accession>
<dbReference type="Pfam" id="PF13440">
    <property type="entry name" value="Polysacc_synt_3"/>
    <property type="match status" value="1"/>
</dbReference>
<reference evidence="3" key="1">
    <citation type="submission" date="2016-12" db="EMBL/GenBank/DDBJ databases">
        <authorList>
            <person name="Brunel B."/>
        </authorList>
    </citation>
    <scope>NUCLEOTIDE SEQUENCE [LARGE SCALE GENOMIC DNA]</scope>
</reference>
<evidence type="ECO:0000313" key="3">
    <source>
        <dbReference type="Proteomes" id="UP000245698"/>
    </source>
</evidence>